<dbReference type="GO" id="GO:0008171">
    <property type="term" value="F:O-methyltransferase activity"/>
    <property type="evidence" value="ECO:0007669"/>
    <property type="project" value="InterPro"/>
</dbReference>
<keyword evidence="2" id="KW-0808">Transferase</keyword>
<dbReference type="PANTHER" id="PTHR10509:SF14">
    <property type="entry name" value="CAFFEOYL-COA O-METHYLTRANSFERASE 3-RELATED"/>
    <property type="match status" value="1"/>
</dbReference>
<dbReference type="InterPro" id="IPR050362">
    <property type="entry name" value="Cation-dep_OMT"/>
</dbReference>
<keyword evidence="6" id="KW-1185">Reference proteome</keyword>
<name>A0AA38X1N5_9EURO</name>
<proteinExistence type="inferred from homology"/>
<evidence type="ECO:0000256" key="3">
    <source>
        <dbReference type="ARBA" id="ARBA00022691"/>
    </source>
</evidence>
<dbReference type="PROSITE" id="PS51682">
    <property type="entry name" value="SAM_OMT_I"/>
    <property type="match status" value="1"/>
</dbReference>
<keyword evidence="1" id="KW-0489">Methyltransferase</keyword>
<evidence type="ECO:0000256" key="2">
    <source>
        <dbReference type="ARBA" id="ARBA00022679"/>
    </source>
</evidence>
<comment type="similarity">
    <text evidence="4">Belongs to the class I-like SAM-binding methyltransferase superfamily. Cation-dependent O-methyltransferase family.</text>
</comment>
<evidence type="ECO:0000256" key="1">
    <source>
        <dbReference type="ARBA" id="ARBA00022603"/>
    </source>
</evidence>
<dbReference type="InterPro" id="IPR002935">
    <property type="entry name" value="SAM_O-MeTrfase"/>
</dbReference>
<dbReference type="GO" id="GO:0032259">
    <property type="term" value="P:methylation"/>
    <property type="evidence" value="ECO:0007669"/>
    <property type="project" value="UniProtKB-KW"/>
</dbReference>
<dbReference type="SUPFAM" id="SSF53335">
    <property type="entry name" value="S-adenosyl-L-methionine-dependent methyltransferases"/>
    <property type="match status" value="1"/>
</dbReference>
<accession>A0AA38X1N5</accession>
<dbReference type="Gene3D" id="3.40.50.150">
    <property type="entry name" value="Vaccinia Virus protein VP39"/>
    <property type="match status" value="1"/>
</dbReference>
<dbReference type="InterPro" id="IPR029063">
    <property type="entry name" value="SAM-dependent_MTases_sf"/>
</dbReference>
<keyword evidence="3" id="KW-0949">S-adenosyl-L-methionine</keyword>
<evidence type="ECO:0000313" key="5">
    <source>
        <dbReference type="EMBL" id="KAJ9605139.1"/>
    </source>
</evidence>
<dbReference type="GO" id="GO:0008757">
    <property type="term" value="F:S-adenosylmethionine-dependent methyltransferase activity"/>
    <property type="evidence" value="ECO:0007669"/>
    <property type="project" value="TreeGrafter"/>
</dbReference>
<evidence type="ECO:0008006" key="7">
    <source>
        <dbReference type="Google" id="ProtNLM"/>
    </source>
</evidence>
<evidence type="ECO:0000256" key="4">
    <source>
        <dbReference type="ARBA" id="ARBA00023453"/>
    </source>
</evidence>
<dbReference type="Pfam" id="PF01596">
    <property type="entry name" value="Methyltransf_3"/>
    <property type="match status" value="1"/>
</dbReference>
<protein>
    <recommendedName>
        <fullName evidence="7">O-methyltransferase</fullName>
    </recommendedName>
</protein>
<gene>
    <name evidence="5" type="ORF">H2200_010529</name>
</gene>
<comment type="caution">
    <text evidence="5">The sequence shown here is derived from an EMBL/GenBank/DDBJ whole genome shotgun (WGS) entry which is preliminary data.</text>
</comment>
<organism evidence="5 6">
    <name type="scientific">Cladophialophora chaetospira</name>
    <dbReference type="NCBI Taxonomy" id="386627"/>
    <lineage>
        <taxon>Eukaryota</taxon>
        <taxon>Fungi</taxon>
        <taxon>Dikarya</taxon>
        <taxon>Ascomycota</taxon>
        <taxon>Pezizomycotina</taxon>
        <taxon>Eurotiomycetes</taxon>
        <taxon>Chaetothyriomycetidae</taxon>
        <taxon>Chaetothyriales</taxon>
        <taxon>Herpotrichiellaceae</taxon>
        <taxon>Cladophialophora</taxon>
    </lineage>
</organism>
<sequence>MSPSKLYARAQKVDSLGHASLLPSNNSLADALQYALENSAANGLPSITISPLQGQYLAIQSQLISAKNILEIGTLGGYSTIWFASTGAKVTSLEIDPQHRDVALQNVKHAGLEDSVDVILGPALDTLPTLAKDGKKFDLVFIDADWGEQFDYFAHAVKLVRPNGCIYVDNVVREVLEGDAQAYESGKKETLFQKVGKLDGVQATLVSVVSSHKRHEDEAFDGFLLAVVKG</sequence>
<dbReference type="CDD" id="cd02440">
    <property type="entry name" value="AdoMet_MTases"/>
    <property type="match status" value="1"/>
</dbReference>
<dbReference type="AlphaFoldDB" id="A0AA38X1N5"/>
<dbReference type="PANTHER" id="PTHR10509">
    <property type="entry name" value="O-METHYLTRANSFERASE-RELATED"/>
    <property type="match status" value="1"/>
</dbReference>
<reference evidence="5" key="1">
    <citation type="submission" date="2022-10" db="EMBL/GenBank/DDBJ databases">
        <title>Culturing micro-colonial fungi from biological soil crusts in the Mojave desert and describing Neophaeococcomyces mojavensis, and introducing the new genera and species Taxawa tesnikishii.</title>
        <authorList>
            <person name="Kurbessoian T."/>
            <person name="Stajich J.E."/>
        </authorList>
    </citation>
    <scope>NUCLEOTIDE SEQUENCE</scope>
    <source>
        <strain evidence="5">TK_41</strain>
    </source>
</reference>
<dbReference type="EMBL" id="JAPDRK010000017">
    <property type="protein sequence ID" value="KAJ9605139.1"/>
    <property type="molecule type" value="Genomic_DNA"/>
</dbReference>
<evidence type="ECO:0000313" key="6">
    <source>
        <dbReference type="Proteomes" id="UP001172673"/>
    </source>
</evidence>
<dbReference type="Proteomes" id="UP001172673">
    <property type="component" value="Unassembled WGS sequence"/>
</dbReference>